<dbReference type="AlphaFoldDB" id="A0A0U1MA87"/>
<organism evidence="3 4">
    <name type="scientific">Talaromyces islandicus</name>
    <name type="common">Penicillium islandicum</name>
    <dbReference type="NCBI Taxonomy" id="28573"/>
    <lineage>
        <taxon>Eukaryota</taxon>
        <taxon>Fungi</taxon>
        <taxon>Dikarya</taxon>
        <taxon>Ascomycota</taxon>
        <taxon>Pezizomycotina</taxon>
        <taxon>Eurotiomycetes</taxon>
        <taxon>Eurotiomycetidae</taxon>
        <taxon>Eurotiales</taxon>
        <taxon>Trichocomaceae</taxon>
        <taxon>Talaromyces</taxon>
        <taxon>Talaromyces sect. Islandici</taxon>
    </lineage>
</organism>
<evidence type="ECO:0000313" key="4">
    <source>
        <dbReference type="Proteomes" id="UP000054383"/>
    </source>
</evidence>
<keyword evidence="4" id="KW-1185">Reference proteome</keyword>
<protein>
    <submittedName>
        <fullName evidence="3">Uncharacterized protein</fullName>
    </submittedName>
</protein>
<feature type="transmembrane region" description="Helical" evidence="2">
    <location>
        <begin position="6"/>
        <end position="25"/>
    </location>
</feature>
<keyword evidence="2" id="KW-0472">Membrane</keyword>
<sequence length="147" mass="15755">MDYAQVLGRSLAVTTAYFLALYYQYLHSINPSRQHASLLLIVIQQRPAYGALQLKRYATSSQPPASQDANTQKTQKGSGKTLQRSKAKGLPFPPSLSNGARAVEKGGGQGGATVGQRPRATNPSADMMGQGESKCASVRIRKSDTKT</sequence>
<proteinExistence type="predicted"/>
<keyword evidence="2" id="KW-0812">Transmembrane</keyword>
<gene>
    <name evidence="3" type="ORF">PISL3812_09559</name>
</gene>
<accession>A0A0U1MA87</accession>
<evidence type="ECO:0000313" key="3">
    <source>
        <dbReference type="EMBL" id="CRG92498.1"/>
    </source>
</evidence>
<evidence type="ECO:0000256" key="1">
    <source>
        <dbReference type="SAM" id="MobiDB-lite"/>
    </source>
</evidence>
<feature type="region of interest" description="Disordered" evidence="1">
    <location>
        <begin position="58"/>
        <end position="147"/>
    </location>
</feature>
<evidence type="ECO:0000256" key="2">
    <source>
        <dbReference type="SAM" id="Phobius"/>
    </source>
</evidence>
<dbReference type="EMBL" id="CVMT01000013">
    <property type="protein sequence ID" value="CRG92498.1"/>
    <property type="molecule type" value="Genomic_DNA"/>
</dbReference>
<keyword evidence="2" id="KW-1133">Transmembrane helix</keyword>
<feature type="compositionally biased region" description="Polar residues" evidence="1">
    <location>
        <begin position="58"/>
        <end position="84"/>
    </location>
</feature>
<name>A0A0U1MA87_TALIS</name>
<reference evidence="3 4" key="1">
    <citation type="submission" date="2015-04" db="EMBL/GenBank/DDBJ databases">
        <authorList>
            <person name="Syromyatnikov M.Y."/>
            <person name="Popov V.N."/>
        </authorList>
    </citation>
    <scope>NUCLEOTIDE SEQUENCE [LARGE SCALE GENOMIC DNA]</scope>
    <source>
        <strain evidence="3">WF-38-12</strain>
    </source>
</reference>
<dbReference type="Proteomes" id="UP000054383">
    <property type="component" value="Unassembled WGS sequence"/>
</dbReference>